<evidence type="ECO:0000256" key="4">
    <source>
        <dbReference type="ARBA" id="ARBA00022729"/>
    </source>
</evidence>
<dbReference type="GO" id="GO:0009251">
    <property type="term" value="P:glucan catabolic process"/>
    <property type="evidence" value="ECO:0007669"/>
    <property type="project" value="TreeGrafter"/>
</dbReference>
<dbReference type="InterPro" id="IPR036881">
    <property type="entry name" value="Glyco_hydro_3_C_sf"/>
</dbReference>
<dbReference type="PANTHER" id="PTHR30620:SF16">
    <property type="entry name" value="LYSOSOMAL BETA GLUCOSIDASE"/>
    <property type="match status" value="1"/>
</dbReference>
<name>A0A9D1JA09_9FIRM</name>
<feature type="domain" description="Glycoside hydrolase family 3 N-terminal" evidence="8">
    <location>
        <begin position="138"/>
        <end position="456"/>
    </location>
</feature>
<dbReference type="SUPFAM" id="SSF52279">
    <property type="entry name" value="Beta-D-glucan exohydrolase, C-terminal domain"/>
    <property type="match status" value="1"/>
</dbReference>
<dbReference type="InterPro" id="IPR017853">
    <property type="entry name" value="GH"/>
</dbReference>
<evidence type="ECO:0000256" key="1">
    <source>
        <dbReference type="ARBA" id="ARBA00000448"/>
    </source>
</evidence>
<accession>A0A9D1JA09</accession>
<comment type="catalytic activity">
    <reaction evidence="1">
        <text>Hydrolysis of terminal, non-reducing beta-D-glucosyl residues with release of beta-D-glucose.</text>
        <dbReference type="EC" id="3.2.1.21"/>
    </reaction>
</comment>
<reference evidence="10" key="2">
    <citation type="journal article" date="2021" name="PeerJ">
        <title>Extensive microbial diversity within the chicken gut microbiome revealed by metagenomics and culture.</title>
        <authorList>
            <person name="Gilroy R."/>
            <person name="Ravi A."/>
            <person name="Getino M."/>
            <person name="Pursley I."/>
            <person name="Horton D.L."/>
            <person name="Alikhan N.F."/>
            <person name="Baker D."/>
            <person name="Gharbi K."/>
            <person name="Hall N."/>
            <person name="Watson M."/>
            <person name="Adriaenssens E.M."/>
            <person name="Foster-Nyarko E."/>
            <person name="Jarju S."/>
            <person name="Secka A."/>
            <person name="Antonio M."/>
            <person name="Oren A."/>
            <person name="Chaudhuri R.R."/>
            <person name="La Ragione R."/>
            <person name="Hildebrand F."/>
            <person name="Pallen M.J."/>
        </authorList>
    </citation>
    <scope>NUCLEOTIDE SEQUENCE</scope>
    <source>
        <strain evidence="10">ChiSjej5B23-6657</strain>
    </source>
</reference>
<comment type="similarity">
    <text evidence="2">Belongs to the glycosyl hydrolase 3 family.</text>
</comment>
<evidence type="ECO:0000256" key="2">
    <source>
        <dbReference type="ARBA" id="ARBA00005336"/>
    </source>
</evidence>
<keyword evidence="5 10" id="KW-0378">Hydrolase</keyword>
<dbReference type="Proteomes" id="UP000823912">
    <property type="component" value="Unassembled WGS sequence"/>
</dbReference>
<proteinExistence type="inferred from homology"/>
<evidence type="ECO:0000256" key="5">
    <source>
        <dbReference type="ARBA" id="ARBA00022801"/>
    </source>
</evidence>
<evidence type="ECO:0000256" key="3">
    <source>
        <dbReference type="ARBA" id="ARBA00012744"/>
    </source>
</evidence>
<dbReference type="PRINTS" id="PR00133">
    <property type="entry name" value="GLHYDRLASE3"/>
</dbReference>
<comment type="caution">
    <text evidence="10">The sequence shown here is derived from an EMBL/GenBank/DDBJ whole genome shotgun (WGS) entry which is preliminary data.</text>
</comment>
<reference evidence="10" key="1">
    <citation type="submission" date="2020-10" db="EMBL/GenBank/DDBJ databases">
        <authorList>
            <person name="Gilroy R."/>
        </authorList>
    </citation>
    <scope>NUCLEOTIDE SEQUENCE</scope>
    <source>
        <strain evidence="10">ChiSjej5B23-6657</strain>
    </source>
</reference>
<dbReference type="InterPro" id="IPR051915">
    <property type="entry name" value="Cellulose_Degrad_GH3"/>
</dbReference>
<dbReference type="InterPro" id="IPR001764">
    <property type="entry name" value="Glyco_hydro_3_N"/>
</dbReference>
<evidence type="ECO:0000256" key="6">
    <source>
        <dbReference type="ARBA" id="ARBA00023295"/>
    </source>
</evidence>
<evidence type="ECO:0000313" key="10">
    <source>
        <dbReference type="EMBL" id="HIR69828.1"/>
    </source>
</evidence>
<protein>
    <recommendedName>
        <fullName evidence="3">beta-glucosidase</fullName>
        <ecNumber evidence="3">3.2.1.21</ecNumber>
    </recommendedName>
</protein>
<feature type="domain" description="Glycoside hydrolase family 3 C-terminal" evidence="9">
    <location>
        <begin position="496"/>
        <end position="740"/>
    </location>
</feature>
<keyword evidence="6" id="KW-0326">Glycosidase</keyword>
<feature type="compositionally biased region" description="Basic and acidic residues" evidence="7">
    <location>
        <begin position="1"/>
        <end position="16"/>
    </location>
</feature>
<dbReference type="Gene3D" id="3.20.20.300">
    <property type="entry name" value="Glycoside hydrolase, family 3, N-terminal domain"/>
    <property type="match status" value="1"/>
</dbReference>
<dbReference type="EMBL" id="DVHM01000014">
    <property type="protein sequence ID" value="HIR69828.1"/>
    <property type="molecule type" value="Genomic_DNA"/>
</dbReference>
<sequence>MEDKYQVNLKTKENPDGPRLCMAEDSGKGFMEQDGLYFKDLVGDGKLYPYEDWRLTAQERAEDLASRLNVEEMLGLMLHTPQQMLPGFSNPYLGDFTYGGREYRDTDGSVPVYAMTDQQKKFVEKDFIRHYLLSIVPDAHGSAMWTNQMQEAAETAPFGVPVNISTDPRHGCTATDEFNAGAGGAISHWPENIGMAATFDPELEREYAGIAAKEYRAMGLTTALSPQIDIGTEPRWGRYSGSYGESSRLAADMARAYCDGMQTTEGSADGWGADSVIAMAKHWPGAGAVEAGREAHFPCGKYAVYPGGNFEDHLIPFTEGAFDLSGGTGKAAAIMPSYVIATGQDQENGEDVGIAFNRYLMTTLLREKYGYDEMVCTDWGLTDPLGPMNLMIGGKCWGVEDLSPEERCLKIMEAGNDQFGGLSDIDRLKKAYQLGVEKYGQDAMEQRIRRSAVRILRNMFRVGLFENPYVDADKANDLVGTEEYCKRGFAAQLKSIVMLKNRGQMLPLAKKTKIYVPKQYSPAGRNWMMRMDPETNEIPVPTEILEKYFTLVDTPEDADAAIVFMRMPKNEKTGMDSGYSQADREAGGNGYVPITRQYRTYTAEYAREESLAGGDPREDFTNRCYKGKTVTAYQAADLDALLDTRKAMGDKPVIACVSSDGPMVVAEFEGKADGILMGFGVTYEAFLQLICGDAEPCGLLPFQMPANMKTVERQKEDVPFDMECHVDSEGHVYDFAFGMNWSGVIADERVARYGRK</sequence>
<gene>
    <name evidence="10" type="ORF">IAA55_00935</name>
</gene>
<dbReference type="GO" id="GO:0008422">
    <property type="term" value="F:beta-glucosidase activity"/>
    <property type="evidence" value="ECO:0007669"/>
    <property type="project" value="UniProtKB-EC"/>
</dbReference>
<dbReference type="EC" id="3.2.1.21" evidence="3"/>
<dbReference type="Pfam" id="PF01915">
    <property type="entry name" value="Glyco_hydro_3_C"/>
    <property type="match status" value="1"/>
</dbReference>
<dbReference type="AlphaFoldDB" id="A0A9D1JA09"/>
<evidence type="ECO:0000313" key="11">
    <source>
        <dbReference type="Proteomes" id="UP000823912"/>
    </source>
</evidence>
<keyword evidence="4" id="KW-0732">Signal</keyword>
<organism evidence="10 11">
    <name type="scientific">Candidatus Pullilachnospira gallistercoris</name>
    <dbReference type="NCBI Taxonomy" id="2840911"/>
    <lineage>
        <taxon>Bacteria</taxon>
        <taxon>Bacillati</taxon>
        <taxon>Bacillota</taxon>
        <taxon>Clostridia</taxon>
        <taxon>Lachnospirales</taxon>
        <taxon>Lachnospiraceae</taxon>
        <taxon>Lachnospiraceae incertae sedis</taxon>
        <taxon>Candidatus Pullilachnospira</taxon>
    </lineage>
</organism>
<dbReference type="InterPro" id="IPR036962">
    <property type="entry name" value="Glyco_hydro_3_N_sf"/>
</dbReference>
<evidence type="ECO:0000256" key="7">
    <source>
        <dbReference type="SAM" id="MobiDB-lite"/>
    </source>
</evidence>
<feature type="region of interest" description="Disordered" evidence="7">
    <location>
        <begin position="1"/>
        <end position="20"/>
    </location>
</feature>
<dbReference type="Pfam" id="PF00933">
    <property type="entry name" value="Glyco_hydro_3"/>
    <property type="match status" value="1"/>
</dbReference>
<dbReference type="InterPro" id="IPR002772">
    <property type="entry name" value="Glyco_hydro_3_C"/>
</dbReference>
<evidence type="ECO:0000259" key="8">
    <source>
        <dbReference type="Pfam" id="PF00933"/>
    </source>
</evidence>
<evidence type="ECO:0000259" key="9">
    <source>
        <dbReference type="Pfam" id="PF01915"/>
    </source>
</evidence>
<dbReference type="SUPFAM" id="SSF51445">
    <property type="entry name" value="(Trans)glycosidases"/>
    <property type="match status" value="1"/>
</dbReference>
<dbReference type="PANTHER" id="PTHR30620">
    <property type="entry name" value="PERIPLASMIC BETA-GLUCOSIDASE-RELATED"/>
    <property type="match status" value="1"/>
</dbReference>
<dbReference type="Gene3D" id="3.40.50.1700">
    <property type="entry name" value="Glycoside hydrolase family 3 C-terminal domain"/>
    <property type="match status" value="1"/>
</dbReference>